<accession>A0A6G0ZHE3</accession>
<keyword evidence="1" id="KW-1133">Transmembrane helix</keyword>
<proteinExistence type="predicted"/>
<dbReference type="EMBL" id="VUJU01000456">
    <property type="protein sequence ID" value="KAF0770284.1"/>
    <property type="molecule type" value="Genomic_DNA"/>
</dbReference>
<feature type="transmembrane region" description="Helical" evidence="1">
    <location>
        <begin position="83"/>
        <end position="101"/>
    </location>
</feature>
<keyword evidence="1" id="KW-0472">Membrane</keyword>
<organism evidence="2 3">
    <name type="scientific">Aphis craccivora</name>
    <name type="common">Cowpea aphid</name>
    <dbReference type="NCBI Taxonomy" id="307492"/>
    <lineage>
        <taxon>Eukaryota</taxon>
        <taxon>Metazoa</taxon>
        <taxon>Ecdysozoa</taxon>
        <taxon>Arthropoda</taxon>
        <taxon>Hexapoda</taxon>
        <taxon>Insecta</taxon>
        <taxon>Pterygota</taxon>
        <taxon>Neoptera</taxon>
        <taxon>Paraneoptera</taxon>
        <taxon>Hemiptera</taxon>
        <taxon>Sternorrhyncha</taxon>
        <taxon>Aphidomorpha</taxon>
        <taxon>Aphidoidea</taxon>
        <taxon>Aphididae</taxon>
        <taxon>Aphidini</taxon>
        <taxon>Aphis</taxon>
        <taxon>Aphis</taxon>
    </lineage>
</organism>
<gene>
    <name evidence="2" type="ORF">FWK35_00016909</name>
</gene>
<reference evidence="2 3" key="1">
    <citation type="submission" date="2019-08" db="EMBL/GenBank/DDBJ databases">
        <title>Whole genome of Aphis craccivora.</title>
        <authorList>
            <person name="Voronova N.V."/>
            <person name="Shulinski R.S."/>
            <person name="Bandarenka Y.V."/>
            <person name="Zhorov D.G."/>
            <person name="Warner D."/>
        </authorList>
    </citation>
    <scope>NUCLEOTIDE SEQUENCE [LARGE SCALE GENOMIC DNA]</scope>
    <source>
        <strain evidence="2">180601</strain>
        <tissue evidence="2">Whole Body</tissue>
    </source>
</reference>
<dbReference type="Proteomes" id="UP000478052">
    <property type="component" value="Unassembled WGS sequence"/>
</dbReference>
<evidence type="ECO:0000256" key="1">
    <source>
        <dbReference type="SAM" id="Phobius"/>
    </source>
</evidence>
<evidence type="ECO:0000313" key="2">
    <source>
        <dbReference type="EMBL" id="KAF0770284.1"/>
    </source>
</evidence>
<name>A0A6G0ZHE3_APHCR</name>
<comment type="caution">
    <text evidence="2">The sequence shown here is derived from an EMBL/GenBank/DDBJ whole genome shotgun (WGS) entry which is preliminary data.</text>
</comment>
<keyword evidence="3" id="KW-1185">Reference proteome</keyword>
<evidence type="ECO:0000313" key="3">
    <source>
        <dbReference type="Proteomes" id="UP000478052"/>
    </source>
</evidence>
<protein>
    <submittedName>
        <fullName evidence="2">Uncharacterized protein</fullName>
    </submittedName>
</protein>
<keyword evidence="1" id="KW-0812">Transmembrane</keyword>
<sequence>MEICNTYLYNIIHINKCFTCSVRITFMAENEKKKPLICIFNEQISCFKTIDTIGRDSVKTIVSKLIFFQWFSVIRYKTVNSKLIINDILYFMCYALLRYVYFTKFVRLCKHLFLSIVHIGKVIF</sequence>
<dbReference type="AlphaFoldDB" id="A0A6G0ZHE3"/>